<dbReference type="Pfam" id="PF00440">
    <property type="entry name" value="TetR_N"/>
    <property type="match status" value="1"/>
</dbReference>
<feature type="DNA-binding region" description="H-T-H motif" evidence="4">
    <location>
        <begin position="28"/>
        <end position="47"/>
    </location>
</feature>
<evidence type="ECO:0000313" key="7">
    <source>
        <dbReference type="Proteomes" id="UP001595867"/>
    </source>
</evidence>
<dbReference type="PANTHER" id="PTHR47506:SF1">
    <property type="entry name" value="HTH-TYPE TRANSCRIPTIONAL REGULATOR YJDC"/>
    <property type="match status" value="1"/>
</dbReference>
<dbReference type="PANTHER" id="PTHR47506">
    <property type="entry name" value="TRANSCRIPTIONAL REGULATORY PROTEIN"/>
    <property type="match status" value="1"/>
</dbReference>
<dbReference type="PROSITE" id="PS50977">
    <property type="entry name" value="HTH_TETR_2"/>
    <property type="match status" value="1"/>
</dbReference>
<dbReference type="Gene3D" id="1.10.357.10">
    <property type="entry name" value="Tetracycline Repressor, domain 2"/>
    <property type="match status" value="1"/>
</dbReference>
<evidence type="ECO:0000256" key="3">
    <source>
        <dbReference type="ARBA" id="ARBA00023163"/>
    </source>
</evidence>
<accession>A0ABV8JA65</accession>
<dbReference type="SUPFAM" id="SSF48498">
    <property type="entry name" value="Tetracyclin repressor-like, C-terminal domain"/>
    <property type="match status" value="1"/>
</dbReference>
<dbReference type="Proteomes" id="UP001595867">
    <property type="component" value="Unassembled WGS sequence"/>
</dbReference>
<keyword evidence="7" id="KW-1185">Reference proteome</keyword>
<reference evidence="7" key="1">
    <citation type="journal article" date="2019" name="Int. J. Syst. Evol. Microbiol.">
        <title>The Global Catalogue of Microorganisms (GCM) 10K type strain sequencing project: providing services to taxonomists for standard genome sequencing and annotation.</title>
        <authorList>
            <consortium name="The Broad Institute Genomics Platform"/>
            <consortium name="The Broad Institute Genome Sequencing Center for Infectious Disease"/>
            <person name="Wu L."/>
            <person name="Ma J."/>
        </authorList>
    </citation>
    <scope>NUCLEOTIDE SEQUENCE [LARGE SCALE GENOMIC DNA]</scope>
    <source>
        <strain evidence="7">TBRC 5832</strain>
    </source>
</reference>
<keyword evidence="2 4" id="KW-0238">DNA-binding</keyword>
<proteinExistence type="predicted"/>
<comment type="caution">
    <text evidence="6">The sequence shown here is derived from an EMBL/GenBank/DDBJ whole genome shotgun (WGS) entry which is preliminary data.</text>
</comment>
<name>A0ABV8JA65_9ACTN</name>
<dbReference type="PRINTS" id="PR00455">
    <property type="entry name" value="HTHTETR"/>
</dbReference>
<dbReference type="EMBL" id="JBHSBL010000026">
    <property type="protein sequence ID" value="MFC4070860.1"/>
    <property type="molecule type" value="Genomic_DNA"/>
</dbReference>
<evidence type="ECO:0000256" key="4">
    <source>
        <dbReference type="PROSITE-ProRule" id="PRU00335"/>
    </source>
</evidence>
<dbReference type="InterPro" id="IPR001647">
    <property type="entry name" value="HTH_TetR"/>
</dbReference>
<dbReference type="InterPro" id="IPR009057">
    <property type="entry name" value="Homeodomain-like_sf"/>
</dbReference>
<dbReference type="SUPFAM" id="SSF46689">
    <property type="entry name" value="Homeodomain-like"/>
    <property type="match status" value="1"/>
</dbReference>
<keyword evidence="1" id="KW-0805">Transcription regulation</keyword>
<dbReference type="InterPro" id="IPR036271">
    <property type="entry name" value="Tet_transcr_reg_TetR-rel_C_sf"/>
</dbReference>
<evidence type="ECO:0000256" key="2">
    <source>
        <dbReference type="ARBA" id="ARBA00023125"/>
    </source>
</evidence>
<feature type="domain" description="HTH tetR-type" evidence="5">
    <location>
        <begin position="5"/>
        <end position="65"/>
    </location>
</feature>
<evidence type="ECO:0000256" key="1">
    <source>
        <dbReference type="ARBA" id="ARBA00023015"/>
    </source>
</evidence>
<dbReference type="RefSeq" id="WP_378071736.1">
    <property type="nucleotide sequence ID" value="NZ_JBHSBL010000026.1"/>
</dbReference>
<gene>
    <name evidence="6" type="ORF">ACFO0C_38535</name>
</gene>
<evidence type="ECO:0000259" key="5">
    <source>
        <dbReference type="PROSITE" id="PS50977"/>
    </source>
</evidence>
<evidence type="ECO:0000313" key="6">
    <source>
        <dbReference type="EMBL" id="MFC4070860.1"/>
    </source>
</evidence>
<keyword evidence="3" id="KW-0804">Transcription</keyword>
<sequence>MGRSSTARDRLLSSACELMHTRGYAAIGVAEICARADVRKGSFYHFFPSKQALTAEVVNAHWQRQRIGWQTALAAGAESGSDRGVPLAGVKRLERLVGWLVDGQRQAWEETGRVDGCLLGNLAVELSSQELGSQELGSQELGGRGDGGDQEPGIRRRLGAIFEEQAALIESALGEGTRDVARTVVAQIEGAVLMSRLAGDITPLAGLWPAVRRLVAGP</sequence>
<protein>
    <submittedName>
        <fullName evidence="6">TetR/AcrR family transcriptional regulator</fullName>
    </submittedName>
</protein>
<organism evidence="6 7">
    <name type="scientific">Actinoplanes subglobosus</name>
    <dbReference type="NCBI Taxonomy" id="1547892"/>
    <lineage>
        <taxon>Bacteria</taxon>
        <taxon>Bacillati</taxon>
        <taxon>Actinomycetota</taxon>
        <taxon>Actinomycetes</taxon>
        <taxon>Micromonosporales</taxon>
        <taxon>Micromonosporaceae</taxon>
        <taxon>Actinoplanes</taxon>
    </lineage>
</organism>